<proteinExistence type="inferred from homology"/>
<dbReference type="InterPro" id="IPR001854">
    <property type="entry name" value="Ribosomal_uL29"/>
</dbReference>
<dbReference type="FunFam" id="1.10.287.310:FF:000001">
    <property type="entry name" value="50S ribosomal protein L29"/>
    <property type="match status" value="1"/>
</dbReference>
<dbReference type="Gene3D" id="1.10.287.310">
    <property type="match status" value="1"/>
</dbReference>
<name>A0A8J7K9M3_9GAMM</name>
<comment type="caution">
    <text evidence="6">The sequence shown here is derived from an EMBL/GenBank/DDBJ whole genome shotgun (WGS) entry which is preliminary data.</text>
</comment>
<dbReference type="GO" id="GO:0003735">
    <property type="term" value="F:structural constituent of ribosome"/>
    <property type="evidence" value="ECO:0007669"/>
    <property type="project" value="InterPro"/>
</dbReference>
<protein>
    <recommendedName>
        <fullName evidence="4 5">Large ribosomal subunit protein uL29</fullName>
    </recommendedName>
</protein>
<dbReference type="PANTHER" id="PTHR10916">
    <property type="entry name" value="60S RIBOSOMAL PROTEIN L35/50S RIBOSOMAL PROTEIN L29"/>
    <property type="match status" value="1"/>
</dbReference>
<dbReference type="InterPro" id="IPR018254">
    <property type="entry name" value="Ribosomal_uL29_CS"/>
</dbReference>
<dbReference type="AlphaFoldDB" id="A0A8J7K9M3"/>
<evidence type="ECO:0000256" key="2">
    <source>
        <dbReference type="ARBA" id="ARBA00022980"/>
    </source>
</evidence>
<dbReference type="PANTHER" id="PTHR10916:SF0">
    <property type="entry name" value="LARGE RIBOSOMAL SUBUNIT PROTEIN UL29C"/>
    <property type="match status" value="1"/>
</dbReference>
<accession>A0A8J7K9M3</accession>
<evidence type="ECO:0000313" key="7">
    <source>
        <dbReference type="Proteomes" id="UP000640333"/>
    </source>
</evidence>
<keyword evidence="3 5" id="KW-0687">Ribonucleoprotein</keyword>
<dbReference type="GO" id="GO:0006412">
    <property type="term" value="P:translation"/>
    <property type="evidence" value="ECO:0007669"/>
    <property type="project" value="UniProtKB-UniRule"/>
</dbReference>
<reference evidence="6" key="1">
    <citation type="submission" date="2020-10" db="EMBL/GenBank/DDBJ databases">
        <title>Bacterium isolated from coastal waters sediment.</title>
        <authorList>
            <person name="Chen R.-J."/>
            <person name="Lu D.-C."/>
            <person name="Zhu K.-L."/>
            <person name="Du Z.-J."/>
        </authorList>
    </citation>
    <scope>NUCLEOTIDE SEQUENCE</scope>
    <source>
        <strain evidence="6">N1Y112</strain>
    </source>
</reference>
<dbReference type="InterPro" id="IPR036049">
    <property type="entry name" value="Ribosomal_uL29_sf"/>
</dbReference>
<evidence type="ECO:0000256" key="5">
    <source>
        <dbReference type="HAMAP-Rule" id="MF_00374"/>
    </source>
</evidence>
<evidence type="ECO:0000256" key="1">
    <source>
        <dbReference type="ARBA" id="ARBA00009254"/>
    </source>
</evidence>
<evidence type="ECO:0000256" key="4">
    <source>
        <dbReference type="ARBA" id="ARBA00035204"/>
    </source>
</evidence>
<dbReference type="EMBL" id="JADEYS010000005">
    <property type="protein sequence ID" value="MBE9396946.1"/>
    <property type="molecule type" value="Genomic_DNA"/>
</dbReference>
<dbReference type="RefSeq" id="WP_193952500.1">
    <property type="nucleotide sequence ID" value="NZ_JADEYS010000005.1"/>
</dbReference>
<evidence type="ECO:0000313" key="6">
    <source>
        <dbReference type="EMBL" id="MBE9396946.1"/>
    </source>
</evidence>
<sequence>MKASELREKSVDELQQELLGLLKEQFNLRMQKTTGQLAQNHLLGQVRRDIARVKTLLNEKAGN</sequence>
<keyword evidence="7" id="KW-1185">Reference proteome</keyword>
<evidence type="ECO:0000256" key="3">
    <source>
        <dbReference type="ARBA" id="ARBA00023274"/>
    </source>
</evidence>
<dbReference type="Proteomes" id="UP000640333">
    <property type="component" value="Unassembled WGS sequence"/>
</dbReference>
<gene>
    <name evidence="5 6" type="primary">rpmC</name>
    <name evidence="6" type="ORF">IOQ59_06695</name>
</gene>
<dbReference type="SUPFAM" id="SSF46561">
    <property type="entry name" value="Ribosomal protein L29 (L29p)"/>
    <property type="match status" value="1"/>
</dbReference>
<dbReference type="PROSITE" id="PS00579">
    <property type="entry name" value="RIBOSOMAL_L29"/>
    <property type="match status" value="1"/>
</dbReference>
<organism evidence="6 7">
    <name type="scientific">Pontibacterium sinense</name>
    <dbReference type="NCBI Taxonomy" id="2781979"/>
    <lineage>
        <taxon>Bacteria</taxon>
        <taxon>Pseudomonadati</taxon>
        <taxon>Pseudomonadota</taxon>
        <taxon>Gammaproteobacteria</taxon>
        <taxon>Oceanospirillales</taxon>
        <taxon>Oceanospirillaceae</taxon>
        <taxon>Pontibacterium</taxon>
    </lineage>
</organism>
<dbReference type="NCBIfam" id="TIGR00012">
    <property type="entry name" value="L29"/>
    <property type="match status" value="1"/>
</dbReference>
<dbReference type="InterPro" id="IPR050063">
    <property type="entry name" value="Ribosomal_protein_uL29"/>
</dbReference>
<keyword evidence="2 5" id="KW-0689">Ribosomal protein</keyword>
<dbReference type="Pfam" id="PF00831">
    <property type="entry name" value="Ribosomal_L29"/>
    <property type="match status" value="1"/>
</dbReference>
<dbReference type="CDD" id="cd00427">
    <property type="entry name" value="Ribosomal_L29_HIP"/>
    <property type="match status" value="1"/>
</dbReference>
<dbReference type="HAMAP" id="MF_00374">
    <property type="entry name" value="Ribosomal_uL29"/>
    <property type="match status" value="1"/>
</dbReference>
<dbReference type="GO" id="GO:0022625">
    <property type="term" value="C:cytosolic large ribosomal subunit"/>
    <property type="evidence" value="ECO:0007669"/>
    <property type="project" value="TreeGrafter"/>
</dbReference>
<comment type="similarity">
    <text evidence="1 5">Belongs to the universal ribosomal protein uL29 family.</text>
</comment>